<dbReference type="PANTHER" id="PTHR38433:SF1">
    <property type="entry name" value="DUF1641 DOMAIN-CONTAINING PROTEIN"/>
    <property type="match status" value="1"/>
</dbReference>
<keyword evidence="2" id="KW-1185">Reference proteome</keyword>
<protein>
    <recommendedName>
        <fullName evidence="3">DUF1641 domain-containing protein</fullName>
    </recommendedName>
</protein>
<dbReference type="Pfam" id="PF07849">
    <property type="entry name" value="DUF1641"/>
    <property type="match status" value="1"/>
</dbReference>
<accession>A0A433RQP8</accession>
<comment type="caution">
    <text evidence="1">The sequence shown here is derived from an EMBL/GenBank/DDBJ whole genome shotgun (WGS) entry which is preliminary data.</text>
</comment>
<evidence type="ECO:0008006" key="3">
    <source>
        <dbReference type="Google" id="ProtNLM"/>
    </source>
</evidence>
<dbReference type="Proteomes" id="UP000288623">
    <property type="component" value="Unassembled WGS sequence"/>
</dbReference>
<dbReference type="RefSeq" id="WP_126991655.1">
    <property type="nucleotide sequence ID" value="NZ_JTFC01000041.1"/>
</dbReference>
<name>A0A433RQP8_9BACL</name>
<dbReference type="InterPro" id="IPR012440">
    <property type="entry name" value="DUF1641"/>
</dbReference>
<sequence>MAKPIQKIELKQPTLQQIEDAQIANLLHELAHNEEALKKVLSIVQQLEKMGGLDAVDSLLKARTEVTHVVVDQVQKQPAQNLILLVQALAGIGASIDGERTKAFLSDIKQQQQEAPAFKKSHPLLRVLKLMKDPDTWRAVTFLLVILKSLGSVLKKPR</sequence>
<evidence type="ECO:0000313" key="2">
    <source>
        <dbReference type="Proteomes" id="UP000288623"/>
    </source>
</evidence>
<dbReference type="PANTHER" id="PTHR38433">
    <property type="match status" value="1"/>
</dbReference>
<organism evidence="1 2">
    <name type="scientific">Candidatus Kurthia intestinigallinarum</name>
    <dbReference type="NCBI Taxonomy" id="1562256"/>
    <lineage>
        <taxon>Bacteria</taxon>
        <taxon>Bacillati</taxon>
        <taxon>Bacillota</taxon>
        <taxon>Bacilli</taxon>
        <taxon>Bacillales</taxon>
        <taxon>Caryophanaceae</taxon>
        <taxon>Kurthia</taxon>
    </lineage>
</organism>
<dbReference type="EMBL" id="JTFC01000041">
    <property type="protein sequence ID" value="RUS53105.1"/>
    <property type="molecule type" value="Genomic_DNA"/>
</dbReference>
<gene>
    <name evidence="1" type="ORF">QI30_16295</name>
</gene>
<dbReference type="OrthoDB" id="2456623at2"/>
<reference evidence="1 2" key="1">
    <citation type="submission" date="2014-11" db="EMBL/GenBank/DDBJ databases">
        <title>Genome sequence and analysis of novel Kurthia sp.</title>
        <authorList>
            <person name="Lawson J.N."/>
            <person name="Gonzalez J.E."/>
            <person name="Rinauldi L."/>
            <person name="Xuan Z."/>
            <person name="Firman A."/>
            <person name="Shaddox L."/>
            <person name="Trudeau A."/>
            <person name="Shah S."/>
            <person name="Reiman D."/>
        </authorList>
    </citation>
    <scope>NUCLEOTIDE SEQUENCE [LARGE SCALE GENOMIC DNA]</scope>
    <source>
        <strain evidence="1 2">3B1D</strain>
    </source>
</reference>
<evidence type="ECO:0000313" key="1">
    <source>
        <dbReference type="EMBL" id="RUS53105.1"/>
    </source>
</evidence>
<proteinExistence type="predicted"/>
<dbReference type="AlphaFoldDB" id="A0A433RQP8"/>